<dbReference type="EMBL" id="JQBP01000003">
    <property type="protein sequence ID" value="KRN74936.1"/>
    <property type="molecule type" value="Genomic_DNA"/>
</dbReference>
<gene>
    <name evidence="1" type="ORF">IV73_GL000690</name>
</gene>
<dbReference type="PATRIC" id="fig|1616.3.peg.710"/>
<evidence type="ECO:0000313" key="1">
    <source>
        <dbReference type="EMBL" id="KRN74936.1"/>
    </source>
</evidence>
<protein>
    <recommendedName>
        <fullName evidence="3">Accessory Sec system protein Asp3</fullName>
    </recommendedName>
</protein>
<dbReference type="Proteomes" id="UP000051655">
    <property type="component" value="Unassembled WGS sequence"/>
</dbReference>
<accession>A0A0R2JC92</accession>
<reference evidence="1 2" key="1">
    <citation type="journal article" date="2015" name="Genome Announc.">
        <title>Expanding the biotechnology potential of lactobacilli through comparative genomics of 213 strains and associated genera.</title>
        <authorList>
            <person name="Sun Z."/>
            <person name="Harris H.M."/>
            <person name="McCann A."/>
            <person name="Guo C."/>
            <person name="Argimon S."/>
            <person name="Zhang W."/>
            <person name="Yang X."/>
            <person name="Jeffery I.B."/>
            <person name="Cooney J.C."/>
            <person name="Kagawa T.F."/>
            <person name="Liu W."/>
            <person name="Song Y."/>
            <person name="Salvetti E."/>
            <person name="Wrobel A."/>
            <person name="Rasinkangas P."/>
            <person name="Parkhill J."/>
            <person name="Rea M.C."/>
            <person name="O'Sullivan O."/>
            <person name="Ritari J."/>
            <person name="Douillard F.P."/>
            <person name="Paul Ross R."/>
            <person name="Yang R."/>
            <person name="Briner A.E."/>
            <person name="Felis G.E."/>
            <person name="de Vos W.M."/>
            <person name="Barrangou R."/>
            <person name="Klaenhammer T.R."/>
            <person name="Caufield P.W."/>
            <person name="Cui Y."/>
            <person name="Zhang H."/>
            <person name="O'Toole P.W."/>
        </authorList>
    </citation>
    <scope>NUCLEOTIDE SEQUENCE [LARGE SCALE GENOMIC DNA]</scope>
    <source>
        <strain evidence="1 2">DSM 20593</strain>
    </source>
</reference>
<evidence type="ECO:0000313" key="2">
    <source>
        <dbReference type="Proteomes" id="UP000051655"/>
    </source>
</evidence>
<organism evidence="1 2">
    <name type="scientific">Weissella kandleri</name>
    <dbReference type="NCBI Taxonomy" id="1616"/>
    <lineage>
        <taxon>Bacteria</taxon>
        <taxon>Bacillati</taxon>
        <taxon>Bacillota</taxon>
        <taxon>Bacilli</taxon>
        <taxon>Lactobacillales</taxon>
        <taxon>Lactobacillaceae</taxon>
        <taxon>Weissella</taxon>
    </lineage>
</organism>
<evidence type="ECO:0008006" key="3">
    <source>
        <dbReference type="Google" id="ProtNLM"/>
    </source>
</evidence>
<name>A0A0R2JC92_9LACO</name>
<dbReference type="GO" id="GO:0015031">
    <property type="term" value="P:protein transport"/>
    <property type="evidence" value="ECO:0007669"/>
    <property type="project" value="InterPro"/>
</dbReference>
<comment type="caution">
    <text evidence="1">The sequence shown here is derived from an EMBL/GenBank/DDBJ whole genome shotgun (WGS) entry which is preliminary data.</text>
</comment>
<dbReference type="InterPro" id="IPR022259">
    <property type="entry name" value="Acessory_Sec_prot_Asp3"/>
</dbReference>
<proteinExistence type="predicted"/>
<dbReference type="Pfam" id="PF15432">
    <property type="entry name" value="Sec-ASP3"/>
    <property type="match status" value="1"/>
</dbReference>
<keyword evidence="2" id="KW-1185">Reference proteome</keyword>
<dbReference type="STRING" id="1616.IV73_GL000690"/>
<sequence length="138" mass="15796">MKINDNLTKDAIYGAQIVQTNNGVEYRNAYLPSGYAIATWGNGQKRNHKQNGLPLLFPGNTYQITLEANFEPSESILLKIILYHGVEQREIIISIKESTVTFPVDYHFDSVQFELVNVSNEFLMFKDIIIQEINEEIV</sequence>
<dbReference type="AlphaFoldDB" id="A0A0R2JC92"/>